<accession>A0ABV6DPY8</accession>
<dbReference type="RefSeq" id="WP_377472136.1">
    <property type="nucleotide sequence ID" value="NZ_JBHLWN010000077.1"/>
</dbReference>
<keyword evidence="1" id="KW-0489">Methyltransferase</keyword>
<evidence type="ECO:0000313" key="1">
    <source>
        <dbReference type="EMBL" id="MFC0214726.1"/>
    </source>
</evidence>
<keyword evidence="1" id="KW-0808">Transferase</keyword>
<dbReference type="EMBL" id="JBHLWN010000077">
    <property type="protein sequence ID" value="MFC0214726.1"/>
    <property type="molecule type" value="Genomic_DNA"/>
</dbReference>
<dbReference type="GO" id="GO:0032259">
    <property type="term" value="P:methylation"/>
    <property type="evidence" value="ECO:0007669"/>
    <property type="project" value="UniProtKB-KW"/>
</dbReference>
<reference evidence="1 2" key="1">
    <citation type="submission" date="2024-09" db="EMBL/GenBank/DDBJ databases">
        <authorList>
            <person name="Sun Q."/>
            <person name="Mori K."/>
        </authorList>
    </citation>
    <scope>NUCLEOTIDE SEQUENCE [LARGE SCALE GENOMIC DNA]</scope>
    <source>
        <strain evidence="1 2">CCM 7759</strain>
    </source>
</reference>
<dbReference type="PANTHER" id="PTHR36112">
    <property type="entry name" value="RIBOSOMAL RNA SMALL SUBUNIT METHYLTRANSFERASE J"/>
    <property type="match status" value="1"/>
</dbReference>
<dbReference type="Gene3D" id="3.40.50.150">
    <property type="entry name" value="Vaccinia Virus protein VP39"/>
    <property type="match status" value="1"/>
</dbReference>
<sequence length="257" mass="28191">MIVTTSYEPSGEQLAKAQAAAKELGAAFAPRGRSSLERLLAEYGEQELLLVAKDGLQLVRPGEPPLFFHPSMAAIRLKRLRAGEDDAMLSAARIEPGDAVLDCTAGLASDSIVFSYGVGEKGSVTALESEPIVAWLVADGLATYDTGDERMNEALRRIRLKRKEHLDYLSGLPDRSVDVVYFDPMFRRPIGASTSISPLREQANHRELAREAVLEARRVARKAVVMKEQRLSGEFARLGFDHVIPTARKLGYGVMIL</sequence>
<dbReference type="Proteomes" id="UP001589776">
    <property type="component" value="Unassembled WGS sequence"/>
</dbReference>
<dbReference type="SUPFAM" id="SSF53335">
    <property type="entry name" value="S-adenosyl-L-methionine-dependent methyltransferases"/>
    <property type="match status" value="1"/>
</dbReference>
<name>A0ABV6DPY8_9BACL</name>
<organism evidence="1 2">
    <name type="scientific">Paenibacillus chartarius</name>
    <dbReference type="NCBI Taxonomy" id="747481"/>
    <lineage>
        <taxon>Bacteria</taxon>
        <taxon>Bacillati</taxon>
        <taxon>Bacillota</taxon>
        <taxon>Bacilli</taxon>
        <taxon>Bacillales</taxon>
        <taxon>Paenibacillaceae</taxon>
        <taxon>Paenibacillus</taxon>
    </lineage>
</organism>
<comment type="caution">
    <text evidence="1">The sequence shown here is derived from an EMBL/GenBank/DDBJ whole genome shotgun (WGS) entry which is preliminary data.</text>
</comment>
<dbReference type="GO" id="GO:0008168">
    <property type="term" value="F:methyltransferase activity"/>
    <property type="evidence" value="ECO:0007669"/>
    <property type="project" value="UniProtKB-KW"/>
</dbReference>
<protein>
    <submittedName>
        <fullName evidence="1">Class I SAM-dependent methyltransferase</fullName>
        <ecNumber evidence="1">2.1.1.-</ecNumber>
    </submittedName>
</protein>
<keyword evidence="2" id="KW-1185">Reference proteome</keyword>
<dbReference type="Pfam" id="PF04445">
    <property type="entry name" value="SAM_MT"/>
    <property type="match status" value="1"/>
</dbReference>
<dbReference type="PANTHER" id="PTHR36112:SF1">
    <property type="entry name" value="RIBOSOMAL RNA SMALL SUBUNIT METHYLTRANSFERASE J"/>
    <property type="match status" value="1"/>
</dbReference>
<proteinExistence type="predicted"/>
<dbReference type="InterPro" id="IPR029063">
    <property type="entry name" value="SAM-dependent_MTases_sf"/>
</dbReference>
<evidence type="ECO:0000313" key="2">
    <source>
        <dbReference type="Proteomes" id="UP001589776"/>
    </source>
</evidence>
<dbReference type="EC" id="2.1.1.-" evidence="1"/>
<dbReference type="InterPro" id="IPR007536">
    <property type="entry name" value="16SrRNA_methylTrfase_J"/>
</dbReference>
<gene>
    <name evidence="1" type="ORF">ACFFK0_20165</name>
</gene>